<keyword evidence="9" id="KW-1185">Reference proteome</keyword>
<gene>
    <name evidence="8" type="ORF">KCG44_07555</name>
</gene>
<feature type="coiled-coil region" evidence="4">
    <location>
        <begin position="166"/>
        <end position="193"/>
    </location>
</feature>
<dbReference type="SMART" id="SM00283">
    <property type="entry name" value="MA"/>
    <property type="match status" value="1"/>
</dbReference>
<evidence type="ECO:0000256" key="5">
    <source>
        <dbReference type="SAM" id="Phobius"/>
    </source>
</evidence>
<keyword evidence="5" id="KW-0812">Transmembrane</keyword>
<evidence type="ECO:0000256" key="2">
    <source>
        <dbReference type="ARBA" id="ARBA00029447"/>
    </source>
</evidence>
<evidence type="ECO:0000256" key="4">
    <source>
        <dbReference type="SAM" id="Coils"/>
    </source>
</evidence>
<dbReference type="PANTHER" id="PTHR32089:SF112">
    <property type="entry name" value="LYSOZYME-LIKE PROTEIN-RELATED"/>
    <property type="match status" value="1"/>
</dbReference>
<organism evidence="8 9">
    <name type="scientific">Pacificimonas pallii</name>
    <dbReference type="NCBI Taxonomy" id="2827236"/>
    <lineage>
        <taxon>Bacteria</taxon>
        <taxon>Pseudomonadati</taxon>
        <taxon>Pseudomonadota</taxon>
        <taxon>Alphaproteobacteria</taxon>
        <taxon>Sphingomonadales</taxon>
        <taxon>Sphingosinicellaceae</taxon>
        <taxon>Pacificimonas</taxon>
    </lineage>
</organism>
<accession>A0ABS6SE30</accession>
<dbReference type="Pfam" id="PF00015">
    <property type="entry name" value="MCPsignal"/>
    <property type="match status" value="1"/>
</dbReference>
<comment type="caution">
    <text evidence="8">The sequence shown here is derived from an EMBL/GenBank/DDBJ whole genome shotgun (WGS) entry which is preliminary data.</text>
</comment>
<evidence type="ECO:0000313" key="8">
    <source>
        <dbReference type="EMBL" id="MBV7256639.1"/>
    </source>
</evidence>
<dbReference type="RefSeq" id="WP_218445314.1">
    <property type="nucleotide sequence ID" value="NZ_JAGSPA010000002.1"/>
</dbReference>
<keyword evidence="1 3" id="KW-0807">Transducer</keyword>
<dbReference type="InterPro" id="IPR003660">
    <property type="entry name" value="HAMP_dom"/>
</dbReference>
<keyword evidence="4" id="KW-0175">Coiled coil</keyword>
<protein>
    <recommendedName>
        <fullName evidence="10">Methyl-accepting chemotaxis protein</fullName>
    </recommendedName>
</protein>
<keyword evidence="5" id="KW-1133">Transmembrane helix</keyword>
<feature type="domain" description="HAMP" evidence="7">
    <location>
        <begin position="218"/>
        <end position="270"/>
    </location>
</feature>
<comment type="similarity">
    <text evidence="2">Belongs to the methyl-accepting chemotaxis (MCP) protein family.</text>
</comment>
<evidence type="ECO:0000256" key="1">
    <source>
        <dbReference type="ARBA" id="ARBA00023224"/>
    </source>
</evidence>
<evidence type="ECO:0008006" key="10">
    <source>
        <dbReference type="Google" id="ProtNLM"/>
    </source>
</evidence>
<dbReference type="PROSITE" id="PS50885">
    <property type="entry name" value="HAMP"/>
    <property type="match status" value="1"/>
</dbReference>
<dbReference type="InterPro" id="IPR004089">
    <property type="entry name" value="MCPsignal_dom"/>
</dbReference>
<evidence type="ECO:0000259" key="7">
    <source>
        <dbReference type="PROSITE" id="PS50885"/>
    </source>
</evidence>
<feature type="transmembrane region" description="Helical" evidence="5">
    <location>
        <begin position="196"/>
        <end position="217"/>
    </location>
</feature>
<name>A0ABS6SE30_9SPHN</name>
<reference evidence="8 9" key="1">
    <citation type="submission" date="2021-04" db="EMBL/GenBank/DDBJ databases">
        <authorList>
            <person name="Pira H."/>
            <person name="Risdian C."/>
            <person name="Wink J."/>
        </authorList>
    </citation>
    <scope>NUCLEOTIDE SEQUENCE [LARGE SCALE GENOMIC DNA]</scope>
    <source>
        <strain evidence="8 9">WHA3</strain>
    </source>
</reference>
<dbReference type="EMBL" id="JAGSPA010000002">
    <property type="protein sequence ID" value="MBV7256639.1"/>
    <property type="molecule type" value="Genomic_DNA"/>
</dbReference>
<dbReference type="PROSITE" id="PS50111">
    <property type="entry name" value="CHEMOTAXIS_TRANSDUC_2"/>
    <property type="match status" value="1"/>
</dbReference>
<sequence length="592" mass="62991">MLKSWVRKFFAPSIAARTLQSDLLLALLLCAAAAVVMREGKENIQTIEIQQNVGAAEDLAKGLRFAALEAQLASDDLLLQMELNEGARGQREKLGDARSLVTGVIAVLSQSEFLAGSDEMRAAEETGARFVALTTDVMDARNNDIAMGDQLRELHNRLGVLGPELNDRLFALEESLEDRNDELQRSIINDTQQMKGLVVAVVLVGLVCLILRAGHIFHAVIRPANRLAEVTTALSRGKMDTEIPEIRVIELAAIGRALAVFRDIGLEAGRLRTEKQEAEAREQAARTERATERAKLAARALEAEKKAAQTRREAMLTLAERFDESVAAVVEGVSVAAQQLDESLSVMTETMKRAGSQADEVASATRSAAESVQTVATATHELSLSIQEIALQVEQQASLSVDAQEVSEVGETEAARLTQQTANIGKISTAINEIASQTNLLALNATIEAARAGDAGLGFAIVAGEVKGLAAQTGHSATEISTLIDAVKAHVDGTVGSVRDVASSLDNVRQIAANVSTAVEQQRAATEEITRHASDAAVGTEQVTAGIDGVHRAVSDASLLSGEIRDASASLRQQAEELSRAAGEFTKHLRAA</sequence>
<dbReference type="PANTHER" id="PTHR32089">
    <property type="entry name" value="METHYL-ACCEPTING CHEMOTAXIS PROTEIN MCPB"/>
    <property type="match status" value="1"/>
</dbReference>
<evidence type="ECO:0000313" key="9">
    <source>
        <dbReference type="Proteomes" id="UP000722336"/>
    </source>
</evidence>
<dbReference type="Proteomes" id="UP000722336">
    <property type="component" value="Unassembled WGS sequence"/>
</dbReference>
<feature type="coiled-coil region" evidence="4">
    <location>
        <begin position="268"/>
        <end position="318"/>
    </location>
</feature>
<feature type="domain" description="Methyl-accepting transducer" evidence="6">
    <location>
        <begin position="322"/>
        <end position="558"/>
    </location>
</feature>
<keyword evidence="5" id="KW-0472">Membrane</keyword>
<proteinExistence type="inferred from homology"/>
<evidence type="ECO:0000256" key="3">
    <source>
        <dbReference type="PROSITE-ProRule" id="PRU00284"/>
    </source>
</evidence>
<evidence type="ECO:0000259" key="6">
    <source>
        <dbReference type="PROSITE" id="PS50111"/>
    </source>
</evidence>